<keyword evidence="1" id="KW-0732">Signal</keyword>
<feature type="domain" description="M23ase beta-sheet core" evidence="2">
    <location>
        <begin position="60"/>
        <end position="160"/>
    </location>
</feature>
<evidence type="ECO:0000313" key="3">
    <source>
        <dbReference type="EMBL" id="QNQ08165.1"/>
    </source>
</evidence>
<dbReference type="Gene3D" id="2.70.70.10">
    <property type="entry name" value="Glucose Permease (Domain IIA)"/>
    <property type="match status" value="1"/>
</dbReference>
<gene>
    <name evidence="3" type="ORF">H3Z74_15500</name>
</gene>
<dbReference type="KEGG" id="spap:H3Z74_15500"/>
<name>A0A7H0LER2_9SPHN</name>
<dbReference type="GO" id="GO:0004222">
    <property type="term" value="F:metalloendopeptidase activity"/>
    <property type="evidence" value="ECO:0007669"/>
    <property type="project" value="TreeGrafter"/>
</dbReference>
<feature type="signal peptide" evidence="1">
    <location>
        <begin position="1"/>
        <end position="23"/>
    </location>
</feature>
<dbReference type="Proteomes" id="UP000516148">
    <property type="component" value="Chromosome"/>
</dbReference>
<dbReference type="EMBL" id="CP061038">
    <property type="protein sequence ID" value="QNQ08165.1"/>
    <property type="molecule type" value="Genomic_DNA"/>
</dbReference>
<reference evidence="3 4" key="1">
    <citation type="submission" date="2020-09" db="EMBL/GenBank/DDBJ databases">
        <title>Sphingomonas sp., a new species isolated from pork steak.</title>
        <authorList>
            <person name="Heidler von Heilborn D."/>
        </authorList>
    </citation>
    <scope>NUCLEOTIDE SEQUENCE [LARGE SCALE GENOMIC DNA]</scope>
    <source>
        <strain evidence="4">S8-3T</strain>
    </source>
</reference>
<evidence type="ECO:0000259" key="2">
    <source>
        <dbReference type="Pfam" id="PF01551"/>
    </source>
</evidence>
<evidence type="ECO:0000313" key="4">
    <source>
        <dbReference type="Proteomes" id="UP000516148"/>
    </source>
</evidence>
<dbReference type="PANTHER" id="PTHR21666:SF270">
    <property type="entry name" value="MUREIN HYDROLASE ACTIVATOR ENVC"/>
    <property type="match status" value="1"/>
</dbReference>
<keyword evidence="4" id="KW-1185">Reference proteome</keyword>
<evidence type="ECO:0000256" key="1">
    <source>
        <dbReference type="SAM" id="SignalP"/>
    </source>
</evidence>
<dbReference type="InterPro" id="IPR011055">
    <property type="entry name" value="Dup_hybrid_motif"/>
</dbReference>
<feature type="chain" id="PRO_5028814608" evidence="1">
    <location>
        <begin position="24"/>
        <end position="208"/>
    </location>
</feature>
<dbReference type="CDD" id="cd12797">
    <property type="entry name" value="M23_peptidase"/>
    <property type="match status" value="1"/>
</dbReference>
<protein>
    <submittedName>
        <fullName evidence="3">M23 family metallopeptidase</fullName>
    </submittedName>
</protein>
<dbReference type="PANTHER" id="PTHR21666">
    <property type="entry name" value="PEPTIDASE-RELATED"/>
    <property type="match status" value="1"/>
</dbReference>
<dbReference type="SUPFAM" id="SSF51261">
    <property type="entry name" value="Duplicated hybrid motif"/>
    <property type="match status" value="1"/>
</dbReference>
<accession>A0A7H0LER2</accession>
<dbReference type="InterPro" id="IPR016047">
    <property type="entry name" value="M23ase_b-sheet_dom"/>
</dbReference>
<organism evidence="3 4">
    <name type="scientific">Sphingomonas alpina</name>
    <dbReference type="NCBI Taxonomy" id="653931"/>
    <lineage>
        <taxon>Bacteria</taxon>
        <taxon>Pseudomonadati</taxon>
        <taxon>Pseudomonadota</taxon>
        <taxon>Alphaproteobacteria</taxon>
        <taxon>Sphingomonadales</taxon>
        <taxon>Sphingomonadaceae</taxon>
        <taxon>Sphingomonas</taxon>
    </lineage>
</organism>
<dbReference type="RefSeq" id="WP_187760494.1">
    <property type="nucleotide sequence ID" value="NZ_CP061038.1"/>
</dbReference>
<sequence length="208" mass="21891">MWPAKLTLILGAPVLLAAADTVAAPETGASQGQYRLPYEDGTTVKVFDDFTSHRPVGRVDLFAVAGARPYKVLAAADGVVKAIQNGFSEQLSGRAAKDCHNNYVWIAHANGEWSNYSHVAHGSVAAAGLRVGDRVKAGQVIGIEGAVGCAMLDHVHFEIAVPSSVAPLDANGFLTDNDGGRRERNPRFCGLGDHPAVKGQTYTARPCG</sequence>
<dbReference type="Pfam" id="PF01551">
    <property type="entry name" value="Peptidase_M23"/>
    <property type="match status" value="1"/>
</dbReference>
<proteinExistence type="predicted"/>
<dbReference type="InterPro" id="IPR050570">
    <property type="entry name" value="Cell_wall_metabolism_enzyme"/>
</dbReference>
<dbReference type="AlphaFoldDB" id="A0A7H0LER2"/>